<evidence type="ECO:0000256" key="8">
    <source>
        <dbReference type="ARBA" id="ARBA00023098"/>
    </source>
</evidence>
<dbReference type="SUPFAM" id="SSF56024">
    <property type="entry name" value="Phospholipase D/nuclease"/>
    <property type="match status" value="2"/>
</dbReference>
<proteinExistence type="predicted"/>
<evidence type="ECO:0000256" key="3">
    <source>
        <dbReference type="ARBA" id="ARBA00022516"/>
    </source>
</evidence>
<keyword evidence="3" id="KW-0444">Lipid biosynthesis</keyword>
<keyword evidence="5" id="KW-0812">Transmembrane</keyword>
<evidence type="ECO:0000313" key="15">
    <source>
        <dbReference type="Proteomes" id="UP000050398"/>
    </source>
</evidence>
<dbReference type="GO" id="GO:0008808">
    <property type="term" value="F:cardiolipin synthase activity"/>
    <property type="evidence" value="ECO:0007669"/>
    <property type="project" value="UniProtKB-UniRule"/>
</dbReference>
<sequence>MWWLILLVILAAIIGWLMLDFKLGRSHFIRTRTRRDYEKRNSDIQLFSRGPELFDQMFKEMREARSSIHVLFYIVQDDHFALRFLELLKGKAQEGIEVRLLMDQIGSHNVQKSKVKELRDAGVEVDYCRRVKLPYLFFSSQQRNHRKITVIDGVIGYLGGYNIGKEYIDENDKPELSPWRDYHLRLIGEGVHDLQTEFCIDWFRATRKDLKDEATYFPPSEKGSMEHRIFPTEGINIEDFFGKFIDEAQDEIIIGTPYFIPTPILMDALLGALDRGVTVKIIIPNNADHMLVKEAAFPYFRPLLAKGAKVYQFLDGFYHAKVMVVDDHFCDIGTANFDKRSFFINLEINNLIYDKGFIQNLKKEMEKDMAASDMLSESDLSSVSMLTRLKERVASVISILL</sequence>
<gene>
    <name evidence="14" type="ORF">AM506_19020</name>
</gene>
<feature type="domain" description="PLD phosphodiesterase" evidence="13">
    <location>
        <begin position="140"/>
        <end position="167"/>
    </location>
</feature>
<keyword evidence="8" id="KW-0443">Lipid metabolism</keyword>
<evidence type="ECO:0000256" key="2">
    <source>
        <dbReference type="ARBA" id="ARBA00022475"/>
    </source>
</evidence>
<dbReference type="GO" id="GO:0032049">
    <property type="term" value="P:cardiolipin biosynthetic process"/>
    <property type="evidence" value="ECO:0007669"/>
    <property type="project" value="UniProtKB-UniRule"/>
</dbReference>
<dbReference type="InterPro" id="IPR001736">
    <property type="entry name" value="PLipase_D/transphosphatidylase"/>
</dbReference>
<dbReference type="PANTHER" id="PTHR21248:SF7">
    <property type="entry name" value="MINOR CARDIOLIPIN SYNTHASE CLSB"/>
    <property type="match status" value="1"/>
</dbReference>
<reference evidence="14 15" key="1">
    <citation type="submission" date="2015-08" db="EMBL/GenBank/DDBJ databases">
        <title>Draft Genome Sequence of Bacillus vietnamensis UCD-SED5.</title>
        <authorList>
            <person name="Lee R.D."/>
            <person name="Jospin G."/>
            <person name="Lang J.M."/>
            <person name="Coil D.A."/>
            <person name="Eisen J.A."/>
        </authorList>
    </citation>
    <scope>NUCLEOTIDE SEQUENCE [LARGE SCALE GENOMIC DNA]</scope>
    <source>
        <strain evidence="14 15">UCD-SED5</strain>
    </source>
</reference>
<keyword evidence="2" id="KW-1003">Cell membrane</keyword>
<dbReference type="eggNOG" id="COG1502">
    <property type="taxonomic scope" value="Bacteria"/>
</dbReference>
<dbReference type="PIRSF" id="PIRSF000850">
    <property type="entry name" value="Phospholipase_D_PSS"/>
    <property type="match status" value="1"/>
</dbReference>
<evidence type="ECO:0000256" key="7">
    <source>
        <dbReference type="ARBA" id="ARBA00022989"/>
    </source>
</evidence>
<evidence type="ECO:0000256" key="12">
    <source>
        <dbReference type="NCBIfam" id="TIGR04265"/>
    </source>
</evidence>
<dbReference type="PANTHER" id="PTHR21248">
    <property type="entry name" value="CARDIOLIPIN SYNTHASE"/>
    <property type="match status" value="1"/>
</dbReference>
<evidence type="ECO:0000256" key="5">
    <source>
        <dbReference type="ARBA" id="ARBA00022692"/>
    </source>
</evidence>
<evidence type="ECO:0000256" key="10">
    <source>
        <dbReference type="ARBA" id="ARBA00023209"/>
    </source>
</evidence>
<dbReference type="SMART" id="SM00155">
    <property type="entry name" value="PLDc"/>
    <property type="match status" value="2"/>
</dbReference>
<dbReference type="PROSITE" id="PS50035">
    <property type="entry name" value="PLD"/>
    <property type="match status" value="2"/>
</dbReference>
<dbReference type="Gene3D" id="3.30.870.10">
    <property type="entry name" value="Endonuclease Chain A"/>
    <property type="match status" value="2"/>
</dbReference>
<dbReference type="InterPro" id="IPR022924">
    <property type="entry name" value="Cardiolipin_synthase"/>
</dbReference>
<protein>
    <recommendedName>
        <fullName evidence="12">Cardiolipin synthase</fullName>
        <ecNumber evidence="12">2.7.8.-</ecNumber>
    </recommendedName>
</protein>
<keyword evidence="9" id="KW-0472">Membrane</keyword>
<keyword evidence="4" id="KW-0808">Transferase</keyword>
<feature type="domain" description="PLD phosphodiesterase" evidence="13">
    <location>
        <begin position="314"/>
        <end position="341"/>
    </location>
</feature>
<evidence type="ECO:0000313" key="14">
    <source>
        <dbReference type="EMBL" id="KPL58022.1"/>
    </source>
</evidence>
<accession>A0A0P6WKE7</accession>
<dbReference type="FunFam" id="3.30.870.10:FF:000014">
    <property type="entry name" value="Cardiolipin synthase"/>
    <property type="match status" value="1"/>
</dbReference>
<dbReference type="CDD" id="cd09110">
    <property type="entry name" value="PLDc_CLS_1"/>
    <property type="match status" value="1"/>
</dbReference>
<dbReference type="PATRIC" id="fig|218284.4.peg.2028"/>
<evidence type="ECO:0000256" key="1">
    <source>
        <dbReference type="ARBA" id="ARBA00004236"/>
    </source>
</evidence>
<organism evidence="14 15">
    <name type="scientific">Rossellomorea vietnamensis</name>
    <dbReference type="NCBI Taxonomy" id="218284"/>
    <lineage>
        <taxon>Bacteria</taxon>
        <taxon>Bacillati</taxon>
        <taxon>Bacillota</taxon>
        <taxon>Bacilli</taxon>
        <taxon>Bacillales</taxon>
        <taxon>Bacillaceae</taxon>
        <taxon>Rossellomorea</taxon>
    </lineage>
</organism>
<evidence type="ECO:0000256" key="9">
    <source>
        <dbReference type="ARBA" id="ARBA00023136"/>
    </source>
</evidence>
<dbReference type="RefSeq" id="WP_060674326.1">
    <property type="nucleotide sequence ID" value="NZ_LIXZ01000021.1"/>
</dbReference>
<dbReference type="GO" id="GO:0005886">
    <property type="term" value="C:plasma membrane"/>
    <property type="evidence" value="ECO:0007669"/>
    <property type="project" value="UniProtKB-SubCell"/>
</dbReference>
<dbReference type="EC" id="2.7.8.-" evidence="12"/>
<dbReference type="OrthoDB" id="9762009at2"/>
<keyword evidence="7" id="KW-1133">Transmembrane helix</keyword>
<dbReference type="Proteomes" id="UP000050398">
    <property type="component" value="Unassembled WGS sequence"/>
</dbReference>
<dbReference type="AlphaFoldDB" id="A0A0P6WKE7"/>
<comment type="subcellular location">
    <subcellularLocation>
        <location evidence="1">Cell membrane</location>
    </subcellularLocation>
</comment>
<keyword evidence="10" id="KW-0594">Phospholipid biosynthesis</keyword>
<evidence type="ECO:0000256" key="4">
    <source>
        <dbReference type="ARBA" id="ARBA00022679"/>
    </source>
</evidence>
<keyword evidence="11" id="KW-1208">Phospholipid metabolism</keyword>
<dbReference type="EMBL" id="LIXZ01000021">
    <property type="protein sequence ID" value="KPL58022.1"/>
    <property type="molecule type" value="Genomic_DNA"/>
</dbReference>
<dbReference type="NCBIfam" id="TIGR04265">
    <property type="entry name" value="bac_cardiolipin"/>
    <property type="match status" value="1"/>
</dbReference>
<dbReference type="InterPro" id="IPR025202">
    <property type="entry name" value="PLD-like_dom"/>
</dbReference>
<evidence type="ECO:0000256" key="11">
    <source>
        <dbReference type="ARBA" id="ARBA00023264"/>
    </source>
</evidence>
<keyword evidence="6" id="KW-0677">Repeat</keyword>
<evidence type="ECO:0000256" key="6">
    <source>
        <dbReference type="ARBA" id="ARBA00022737"/>
    </source>
</evidence>
<dbReference type="Pfam" id="PF13091">
    <property type="entry name" value="PLDc_2"/>
    <property type="match status" value="2"/>
</dbReference>
<dbReference type="CDD" id="cd09112">
    <property type="entry name" value="PLDc_CLS_2"/>
    <property type="match status" value="1"/>
</dbReference>
<evidence type="ECO:0000259" key="13">
    <source>
        <dbReference type="PROSITE" id="PS50035"/>
    </source>
</evidence>
<comment type="caution">
    <text evidence="14">The sequence shown here is derived from an EMBL/GenBank/DDBJ whole genome shotgun (WGS) entry which is preliminary data.</text>
</comment>
<name>A0A0P6WKE7_9BACI</name>